<organism evidence="2 3">
    <name type="scientific">Compostibacillus humi</name>
    <dbReference type="NCBI Taxonomy" id="1245525"/>
    <lineage>
        <taxon>Bacteria</taxon>
        <taxon>Bacillati</taxon>
        <taxon>Bacillota</taxon>
        <taxon>Bacilli</taxon>
        <taxon>Bacillales</taxon>
        <taxon>Bacillaceae</taxon>
        <taxon>Compostibacillus</taxon>
    </lineage>
</organism>
<dbReference type="Proteomes" id="UP000602050">
    <property type="component" value="Unassembled WGS sequence"/>
</dbReference>
<dbReference type="EMBL" id="BMEV01000010">
    <property type="protein sequence ID" value="GGH71849.1"/>
    <property type="molecule type" value="Genomic_DNA"/>
</dbReference>
<dbReference type="AlphaFoldDB" id="A0A8J3EIL3"/>
<proteinExistence type="predicted"/>
<dbReference type="InterPro" id="IPR005079">
    <property type="entry name" value="Peptidase_C45_hydrolase"/>
</dbReference>
<evidence type="ECO:0000313" key="2">
    <source>
        <dbReference type="EMBL" id="GGH71849.1"/>
    </source>
</evidence>
<dbReference type="NCBIfam" id="NF040521">
    <property type="entry name" value="C45_proenzyme"/>
    <property type="match status" value="1"/>
</dbReference>
<dbReference type="SUPFAM" id="SSF56235">
    <property type="entry name" value="N-terminal nucleophile aminohydrolases (Ntn hydrolases)"/>
    <property type="match status" value="1"/>
</dbReference>
<protein>
    <submittedName>
        <fullName evidence="2">Choloylglycine hydrolase</fullName>
    </submittedName>
</protein>
<comment type="caution">
    <text evidence="2">The sequence shown here is derived from an EMBL/GenBank/DDBJ whole genome shotgun (WGS) entry which is preliminary data.</text>
</comment>
<dbReference type="CDD" id="cd01935">
    <property type="entry name" value="Ntn_CGH_like"/>
    <property type="match status" value="1"/>
</dbReference>
<feature type="domain" description="Peptidase C45 hydrolase" evidence="1">
    <location>
        <begin position="106"/>
        <end position="310"/>
    </location>
</feature>
<accession>A0A8J3EIL3</accession>
<keyword evidence="2" id="KW-0378">Hydrolase</keyword>
<dbReference type="Pfam" id="PF03417">
    <property type="entry name" value="AAT"/>
    <property type="match status" value="1"/>
</dbReference>
<keyword evidence="3" id="KW-1185">Reference proteome</keyword>
<dbReference type="InterPro" id="IPR029055">
    <property type="entry name" value="Ntn_hydrolases_N"/>
</dbReference>
<dbReference type="Gene3D" id="3.60.60.10">
    <property type="entry name" value="Penicillin V Acylase, Chain A"/>
    <property type="match status" value="1"/>
</dbReference>
<dbReference type="InterPro" id="IPR047794">
    <property type="entry name" value="C45_proenzyme-like"/>
</dbReference>
<dbReference type="PANTHER" id="PTHR34180">
    <property type="entry name" value="PEPTIDASE C45"/>
    <property type="match status" value="1"/>
</dbReference>
<evidence type="ECO:0000313" key="3">
    <source>
        <dbReference type="Proteomes" id="UP000602050"/>
    </source>
</evidence>
<name>A0A8J3EIL3_9BACI</name>
<dbReference type="InterPro" id="IPR047801">
    <property type="entry name" value="Peptidase_C45"/>
</dbReference>
<reference evidence="2" key="2">
    <citation type="submission" date="2020-09" db="EMBL/GenBank/DDBJ databases">
        <authorList>
            <person name="Sun Q."/>
            <person name="Zhou Y."/>
        </authorList>
    </citation>
    <scope>NUCLEOTIDE SEQUENCE</scope>
    <source>
        <strain evidence="2">CGMCC 1.12360</strain>
    </source>
</reference>
<reference evidence="2" key="1">
    <citation type="journal article" date="2014" name="Int. J. Syst. Evol. Microbiol.">
        <title>Complete genome sequence of Corynebacterium casei LMG S-19264T (=DSM 44701T), isolated from a smear-ripened cheese.</title>
        <authorList>
            <consortium name="US DOE Joint Genome Institute (JGI-PGF)"/>
            <person name="Walter F."/>
            <person name="Albersmeier A."/>
            <person name="Kalinowski J."/>
            <person name="Ruckert C."/>
        </authorList>
    </citation>
    <scope>NUCLEOTIDE SEQUENCE</scope>
    <source>
        <strain evidence="2">CGMCC 1.12360</strain>
    </source>
</reference>
<gene>
    <name evidence="2" type="ORF">GCM10010978_08200</name>
</gene>
<sequence length="350" mass="40743">MKQIYSDIIQFRGNHYDFGYEQGLRLKDSLTIENRNKQWKWKRPRFEIDVKEAKVQFKKYAPSIWEELNGLMDALKQPMETILRDYGGYRVEPVKSGCSIFAGEGYFIRNYDFHPKTYDGRYTFFQPKDKGYAIIGPSSRIVGRMDGMNEKGLVMGYNFVHRKNLGDGFVCHMIGRIILETCATVDEAVHLLQEIPHRQAFSYIVMDISGKTCVIEASPRDVTVRKAAVCTNHFEIMTHENRHYLQDSMERFTAIQQYSGSKPDALEAFRFFNDTDKGIFAKQYKSWAGTIHTSGYLPKEGKAWFALGGDQEPYEFHFRRWLRGEDITQEKLYGEVDTNLGFAHMDKNTR</sequence>
<dbReference type="GO" id="GO:0016787">
    <property type="term" value="F:hydrolase activity"/>
    <property type="evidence" value="ECO:0007669"/>
    <property type="project" value="UniProtKB-KW"/>
</dbReference>
<evidence type="ECO:0000259" key="1">
    <source>
        <dbReference type="Pfam" id="PF03417"/>
    </source>
</evidence>
<dbReference type="RefSeq" id="WP_188391105.1">
    <property type="nucleotide sequence ID" value="NZ_BMEV01000010.1"/>
</dbReference>
<dbReference type="PANTHER" id="PTHR34180:SF1">
    <property type="entry name" value="BETA-ALANYL-DOPAMINE_CARCININE HYDROLASE"/>
    <property type="match status" value="1"/>
</dbReference>